<comment type="caution">
    <text evidence="1">The sequence shown here is derived from an EMBL/GenBank/DDBJ whole genome shotgun (WGS) entry which is preliminary data.</text>
</comment>
<organism evidence="1 2">
    <name type="scientific">Ideonella lacteola</name>
    <dbReference type="NCBI Taxonomy" id="2984193"/>
    <lineage>
        <taxon>Bacteria</taxon>
        <taxon>Pseudomonadati</taxon>
        <taxon>Pseudomonadota</taxon>
        <taxon>Betaproteobacteria</taxon>
        <taxon>Burkholderiales</taxon>
        <taxon>Sphaerotilaceae</taxon>
        <taxon>Ideonella</taxon>
    </lineage>
</organism>
<keyword evidence="2" id="KW-1185">Reference proteome</keyword>
<evidence type="ECO:0000313" key="1">
    <source>
        <dbReference type="EMBL" id="MEK8032984.1"/>
    </source>
</evidence>
<evidence type="ECO:0008006" key="3">
    <source>
        <dbReference type="Google" id="ProtNLM"/>
    </source>
</evidence>
<gene>
    <name evidence="1" type="ORF">AACH06_19350</name>
</gene>
<dbReference type="Proteomes" id="UP001371218">
    <property type="component" value="Unassembled WGS sequence"/>
</dbReference>
<dbReference type="EMBL" id="JBBUTG010000013">
    <property type="protein sequence ID" value="MEK8032984.1"/>
    <property type="molecule type" value="Genomic_DNA"/>
</dbReference>
<accession>A0ABU9BV16</accession>
<evidence type="ECO:0000313" key="2">
    <source>
        <dbReference type="Proteomes" id="UP001371218"/>
    </source>
</evidence>
<protein>
    <recommendedName>
        <fullName evidence="3">DUF1963 domain-containing protein</fullName>
    </recommendedName>
</protein>
<proteinExistence type="predicted"/>
<name>A0ABU9BV16_9BURK</name>
<reference evidence="1 2" key="1">
    <citation type="submission" date="2024-04" db="EMBL/GenBank/DDBJ databases">
        <title>Novel species of the genus Ideonella isolated from streams.</title>
        <authorList>
            <person name="Lu H."/>
        </authorList>
    </citation>
    <scope>NUCLEOTIDE SEQUENCE [LARGE SCALE GENOMIC DNA]</scope>
    <source>
        <strain evidence="1 2">DXS29W</strain>
    </source>
</reference>
<dbReference type="Gene3D" id="2.30.320.10">
    <property type="entry name" value="YwqG-like"/>
    <property type="match status" value="1"/>
</dbReference>
<sequence length="210" mass="22521">MTEILIHHALDLEQPTDQTAFGGRPSAPAGQLAWPHCRHCGGAMQFLGQLRVDDADGQDAALVLLFMCRQRPGMCHQAEAEGGGNAAIVVPARDLALVDPPPGSKTLRATRYGATLLAAEEAPDYPSAAMGWAEATGRDVRQVLGQWGGTAHWEELDETPICGGCGHKMPFLALLEQGPDRKTEMNFGGGWAYVFRCGCSPQRAKLLLQC</sequence>
<dbReference type="RefSeq" id="WP_341427405.1">
    <property type="nucleotide sequence ID" value="NZ_JBBUTG010000013.1"/>
</dbReference>